<feature type="signal peptide" evidence="2">
    <location>
        <begin position="1"/>
        <end position="18"/>
    </location>
</feature>
<dbReference type="GO" id="GO:0008933">
    <property type="term" value="F:peptidoglycan lytic transglycosylase activity"/>
    <property type="evidence" value="ECO:0007669"/>
    <property type="project" value="InterPro"/>
</dbReference>
<dbReference type="PANTHER" id="PTHR37423">
    <property type="entry name" value="SOLUBLE LYTIC MUREIN TRANSGLYCOSYLASE-RELATED"/>
    <property type="match status" value="1"/>
</dbReference>
<dbReference type="Pfam" id="PF01476">
    <property type="entry name" value="LysM"/>
    <property type="match status" value="2"/>
</dbReference>
<dbReference type="GO" id="GO:0000270">
    <property type="term" value="P:peptidoglycan metabolic process"/>
    <property type="evidence" value="ECO:0007669"/>
    <property type="project" value="InterPro"/>
</dbReference>
<dbReference type="AlphaFoldDB" id="A0A5B7TVF6"/>
<dbReference type="CDD" id="cd16894">
    <property type="entry name" value="MltD-like"/>
    <property type="match status" value="1"/>
</dbReference>
<dbReference type="RefSeq" id="WP_138951062.1">
    <property type="nucleotide sequence ID" value="NZ_CP040749.1"/>
</dbReference>
<dbReference type="EMBL" id="CP040749">
    <property type="protein sequence ID" value="QCX40228.1"/>
    <property type="molecule type" value="Genomic_DNA"/>
</dbReference>
<feature type="domain" description="LysM" evidence="3">
    <location>
        <begin position="422"/>
        <end position="467"/>
    </location>
</feature>
<organism evidence="4 5">
    <name type="scientific">Aureibaculum algae</name>
    <dbReference type="NCBI Taxonomy" id="2584122"/>
    <lineage>
        <taxon>Bacteria</taxon>
        <taxon>Pseudomonadati</taxon>
        <taxon>Bacteroidota</taxon>
        <taxon>Flavobacteriia</taxon>
        <taxon>Flavobacteriales</taxon>
        <taxon>Flavobacteriaceae</taxon>
        <taxon>Aureibaculum</taxon>
    </lineage>
</organism>
<dbReference type="InterPro" id="IPR008258">
    <property type="entry name" value="Transglycosylase_SLT_dom_1"/>
</dbReference>
<feature type="domain" description="LysM" evidence="3">
    <location>
        <begin position="350"/>
        <end position="393"/>
    </location>
</feature>
<evidence type="ECO:0000256" key="2">
    <source>
        <dbReference type="SAM" id="SignalP"/>
    </source>
</evidence>
<accession>A0A5B7TVF6</accession>
<keyword evidence="2" id="KW-0732">Signal</keyword>
<keyword evidence="5" id="KW-1185">Reference proteome</keyword>
<gene>
    <name evidence="4" type="ORF">FF125_17885</name>
</gene>
<feature type="chain" id="PRO_5023024060" evidence="2">
    <location>
        <begin position="19"/>
        <end position="472"/>
    </location>
</feature>
<dbReference type="InterPro" id="IPR000189">
    <property type="entry name" value="Transglyc_AS"/>
</dbReference>
<dbReference type="PANTHER" id="PTHR37423:SF2">
    <property type="entry name" value="MEMBRANE-BOUND LYTIC MUREIN TRANSGLYCOSYLASE C"/>
    <property type="match status" value="1"/>
</dbReference>
<name>A0A5B7TVF6_9FLAO</name>
<dbReference type="PROSITE" id="PS51782">
    <property type="entry name" value="LYSM"/>
    <property type="match status" value="2"/>
</dbReference>
<dbReference type="Proteomes" id="UP000306229">
    <property type="component" value="Chromosome"/>
</dbReference>
<protein>
    <submittedName>
        <fullName evidence="4">LysM peptidoglycan-binding domain-containing protein</fullName>
    </submittedName>
</protein>
<dbReference type="Gene3D" id="3.10.350.10">
    <property type="entry name" value="LysM domain"/>
    <property type="match status" value="2"/>
</dbReference>
<dbReference type="PROSITE" id="PS00922">
    <property type="entry name" value="TRANSGLYCOSYLASE"/>
    <property type="match status" value="1"/>
</dbReference>
<dbReference type="CDD" id="cd00118">
    <property type="entry name" value="LysM"/>
    <property type="match status" value="2"/>
</dbReference>
<dbReference type="InterPro" id="IPR036779">
    <property type="entry name" value="LysM_dom_sf"/>
</dbReference>
<evidence type="ECO:0000313" key="4">
    <source>
        <dbReference type="EMBL" id="QCX40228.1"/>
    </source>
</evidence>
<dbReference type="SMART" id="SM00257">
    <property type="entry name" value="LysM"/>
    <property type="match status" value="2"/>
</dbReference>
<dbReference type="InterPro" id="IPR018392">
    <property type="entry name" value="LysM"/>
</dbReference>
<evidence type="ECO:0000259" key="3">
    <source>
        <dbReference type="PROSITE" id="PS51782"/>
    </source>
</evidence>
<reference evidence="4 5" key="1">
    <citation type="submission" date="2019-05" db="EMBL/GenBank/DDBJ databases">
        <title>Algicella ahnfeltiae gen. nov., sp. nov., a novel marine bacterium of the family Flavobacteriaceae isolated from a red alga.</title>
        <authorList>
            <person name="Nedashkovskaya O.I."/>
            <person name="Kukhlevskiy A.D."/>
            <person name="Kim S.-G."/>
            <person name="Zhukova N.V."/>
            <person name="Mikhailov V.V."/>
        </authorList>
    </citation>
    <scope>NUCLEOTIDE SEQUENCE [LARGE SCALE GENOMIC DNA]</scope>
    <source>
        <strain evidence="4 5">10Alg115</strain>
    </source>
</reference>
<dbReference type="Gene3D" id="1.10.530.10">
    <property type="match status" value="1"/>
</dbReference>
<comment type="similarity">
    <text evidence="1">Belongs to the transglycosylase Slt family.</text>
</comment>
<dbReference type="SUPFAM" id="SSF54106">
    <property type="entry name" value="LysM domain"/>
    <property type="match status" value="2"/>
</dbReference>
<proteinExistence type="inferred from homology"/>
<dbReference type="KEGG" id="fbe:FF125_17885"/>
<evidence type="ECO:0000313" key="5">
    <source>
        <dbReference type="Proteomes" id="UP000306229"/>
    </source>
</evidence>
<dbReference type="OrthoDB" id="9815002at2"/>
<dbReference type="InterPro" id="IPR023346">
    <property type="entry name" value="Lysozyme-like_dom_sf"/>
</dbReference>
<evidence type="ECO:0000256" key="1">
    <source>
        <dbReference type="ARBA" id="ARBA00007734"/>
    </source>
</evidence>
<sequence length="472" mass="54610">MKKLFTFILFCNFLIAVAQNTLVDSYEYETNPIEVNVDNTISYNTTDTKIKPSKVENFSSMILKDRLAILNDKTPFDVPYNATVERFIRLYIKDKKEAISNLMDRAEYYFPIFEEYLDKYDIPLEIKYLAVVESALLPTATSHAGAKGIWQFMYHTGKEYGLDVTSYIDERTDPIKATEAACKYLKKLHDTFNDWDLALAAYNSGPGNVNKAIRRSGGKRNYWNIRQYLPQETSSYVPAFYAMFYLFEYGEAHQIYPTNIEIDYFDTDTLHINQRLSFSEIEKRTGVPNKFLTSLNPQYKLEIIPFNKNKTHVLTLPKSAIASFLSKSYEEDNTLDNKEKPHNIIPNTENSYVVEKLDNLPKIARKFGITLQQLKEWNGLQTNFLIEGQRLVITNKKNEVAIKSLTEPIKTNDVTLKPDVFKVYTVKKGDSLFIISRKFQNVSINQLRNWNNIWGVPHIKPGTELKVLTSTE</sequence>
<dbReference type="GO" id="GO:0016020">
    <property type="term" value="C:membrane"/>
    <property type="evidence" value="ECO:0007669"/>
    <property type="project" value="InterPro"/>
</dbReference>
<dbReference type="SUPFAM" id="SSF53955">
    <property type="entry name" value="Lysozyme-like"/>
    <property type="match status" value="1"/>
</dbReference>
<dbReference type="Pfam" id="PF01464">
    <property type="entry name" value="SLT"/>
    <property type="match status" value="1"/>
</dbReference>